<evidence type="ECO:0000313" key="1">
    <source>
        <dbReference type="EMBL" id="CAJ0564378.1"/>
    </source>
</evidence>
<reference evidence="1" key="1">
    <citation type="submission" date="2023-06" db="EMBL/GenBank/DDBJ databases">
        <authorList>
            <person name="Delattre M."/>
        </authorList>
    </citation>
    <scope>NUCLEOTIDE SEQUENCE</scope>
    <source>
        <strain evidence="1">AF72</strain>
    </source>
</reference>
<organism evidence="1 2">
    <name type="scientific">Mesorhabditis spiculigera</name>
    <dbReference type="NCBI Taxonomy" id="96644"/>
    <lineage>
        <taxon>Eukaryota</taxon>
        <taxon>Metazoa</taxon>
        <taxon>Ecdysozoa</taxon>
        <taxon>Nematoda</taxon>
        <taxon>Chromadorea</taxon>
        <taxon>Rhabditida</taxon>
        <taxon>Rhabditina</taxon>
        <taxon>Rhabditomorpha</taxon>
        <taxon>Rhabditoidea</taxon>
        <taxon>Rhabditidae</taxon>
        <taxon>Mesorhabditinae</taxon>
        <taxon>Mesorhabditis</taxon>
    </lineage>
</organism>
<protein>
    <submittedName>
        <fullName evidence="1">Uncharacterized protein</fullName>
    </submittedName>
</protein>
<dbReference type="Proteomes" id="UP001177023">
    <property type="component" value="Unassembled WGS sequence"/>
</dbReference>
<evidence type="ECO:0000313" key="2">
    <source>
        <dbReference type="Proteomes" id="UP001177023"/>
    </source>
</evidence>
<dbReference type="AlphaFoldDB" id="A0AA36C8M1"/>
<comment type="caution">
    <text evidence="1">The sequence shown here is derived from an EMBL/GenBank/DDBJ whole genome shotgun (WGS) entry which is preliminary data.</text>
</comment>
<accession>A0AA36C8M1</accession>
<gene>
    <name evidence="1" type="ORF">MSPICULIGERA_LOCUS3054</name>
</gene>
<feature type="non-terminal residue" evidence="1">
    <location>
        <position position="1"/>
    </location>
</feature>
<proteinExistence type="predicted"/>
<dbReference type="EMBL" id="CATQJA010000870">
    <property type="protein sequence ID" value="CAJ0564378.1"/>
    <property type="molecule type" value="Genomic_DNA"/>
</dbReference>
<name>A0AA36C8M1_9BILA</name>
<keyword evidence="2" id="KW-1185">Reference proteome</keyword>
<sequence length="79" mass="9154">MSDPMIFLINDGRNEKLHAHNKLFDDPGRAGLRGDGQAAERPETEEKYGWICVDWDRNHSPHRKWSYSQPSASENLDCR</sequence>